<keyword evidence="1" id="KW-0472">Membrane</keyword>
<evidence type="ECO:0000256" key="1">
    <source>
        <dbReference type="SAM" id="Phobius"/>
    </source>
</evidence>
<dbReference type="AlphaFoldDB" id="A0A8S1GM35"/>
<name>A0A8S1GM35_9PELO</name>
<dbReference type="InterPro" id="IPR022049">
    <property type="entry name" value="FAM69_kinase_dom"/>
</dbReference>
<dbReference type="OrthoDB" id="8543887at2759"/>
<evidence type="ECO:0000259" key="2">
    <source>
        <dbReference type="Pfam" id="PF12260"/>
    </source>
</evidence>
<keyword evidence="4" id="KW-1185">Reference proteome</keyword>
<organism evidence="3 4">
    <name type="scientific">Caenorhabditis auriculariae</name>
    <dbReference type="NCBI Taxonomy" id="2777116"/>
    <lineage>
        <taxon>Eukaryota</taxon>
        <taxon>Metazoa</taxon>
        <taxon>Ecdysozoa</taxon>
        <taxon>Nematoda</taxon>
        <taxon>Chromadorea</taxon>
        <taxon>Rhabditida</taxon>
        <taxon>Rhabditina</taxon>
        <taxon>Rhabditomorpha</taxon>
        <taxon>Rhabditoidea</taxon>
        <taxon>Rhabditidae</taxon>
        <taxon>Peloderinae</taxon>
        <taxon>Caenorhabditis</taxon>
    </lineage>
</organism>
<comment type="caution">
    <text evidence="3">The sequence shown here is derived from an EMBL/GenBank/DDBJ whole genome shotgun (WGS) entry which is preliminary data.</text>
</comment>
<dbReference type="EMBL" id="CAJGYM010000001">
    <property type="protein sequence ID" value="CAD6184255.1"/>
    <property type="molecule type" value="Genomic_DNA"/>
</dbReference>
<dbReference type="Proteomes" id="UP000835052">
    <property type="component" value="Unassembled WGS sequence"/>
</dbReference>
<feature type="transmembrane region" description="Helical" evidence="1">
    <location>
        <begin position="62"/>
        <end position="80"/>
    </location>
</feature>
<sequence>MEIVPMHYGAQVGIYGDEGDEANGLTTTEWTGSESDECFERCEEECGGEAWRIACFSRVGRLAIGLLVMLLVYLIVAAFSNARGAKLPETNEPRQGINLTRAKQVLDGLCNAYDEGILSGDSCNRLCYQRDWTITDYYEGNKVVVMIKDGGQTSVFKSSKPFFHMFEDPGTQISDEKFSNKVVDVVNEELRLGWPRHYSRHLMETLWPTLLRTRGEGMSAADRKSLWALLSQPEFILFRVLPLTRVTPKIVGTCGHMYQTESLVAFRMKGYYMNLKGKILVHVMGTLKLLYEFLNEPLQWCDVRFDNLGLSADYPKRFVLMDGDMVYTESRLNSLLKGRPCESDKDCRLGDCTARCTADLVCSGRSNQNLEVFCEKLVNKLFGNTWTKNNKYLTACHDTGTNITQRLNELRLTWSWNLPDV</sequence>
<proteinExistence type="predicted"/>
<protein>
    <recommendedName>
        <fullName evidence="2">FAM69 protein-kinase domain-containing protein</fullName>
    </recommendedName>
</protein>
<dbReference type="PANTHER" id="PTHR21093:SF2">
    <property type="entry name" value="DIVERGENT PROTEIN KINASE DOMAIN 1C"/>
    <property type="match status" value="1"/>
</dbReference>
<feature type="domain" description="FAM69 protein-kinase" evidence="2">
    <location>
        <begin position="226"/>
        <end position="385"/>
    </location>
</feature>
<accession>A0A8S1GM35</accession>
<dbReference type="Pfam" id="PF12260">
    <property type="entry name" value="PIP49_C"/>
    <property type="match status" value="1"/>
</dbReference>
<keyword evidence="1" id="KW-1133">Transmembrane helix</keyword>
<evidence type="ECO:0000313" key="4">
    <source>
        <dbReference type="Proteomes" id="UP000835052"/>
    </source>
</evidence>
<evidence type="ECO:0000313" key="3">
    <source>
        <dbReference type="EMBL" id="CAD6184255.1"/>
    </source>
</evidence>
<reference evidence="3" key="1">
    <citation type="submission" date="2020-10" db="EMBL/GenBank/DDBJ databases">
        <authorList>
            <person name="Kikuchi T."/>
        </authorList>
    </citation>
    <scope>NUCLEOTIDE SEQUENCE</scope>
    <source>
        <strain evidence="3">NKZ352</strain>
    </source>
</reference>
<keyword evidence="1" id="KW-0812">Transmembrane</keyword>
<dbReference type="PANTHER" id="PTHR21093">
    <property type="entry name" value="DIVERGENT PROTEIN KINASE DOMAIN 1C-RELATED"/>
    <property type="match status" value="1"/>
</dbReference>
<gene>
    <name evidence="3" type="ORF">CAUJ_LOCUS174</name>
</gene>